<dbReference type="InterPro" id="IPR035979">
    <property type="entry name" value="RBD_domain_sf"/>
</dbReference>
<organism evidence="6 7">
    <name type="scientific">Stephania japonica</name>
    <dbReference type="NCBI Taxonomy" id="461633"/>
    <lineage>
        <taxon>Eukaryota</taxon>
        <taxon>Viridiplantae</taxon>
        <taxon>Streptophyta</taxon>
        <taxon>Embryophyta</taxon>
        <taxon>Tracheophyta</taxon>
        <taxon>Spermatophyta</taxon>
        <taxon>Magnoliopsida</taxon>
        <taxon>Ranunculales</taxon>
        <taxon>Menispermaceae</taxon>
        <taxon>Menispermoideae</taxon>
        <taxon>Cissampelideae</taxon>
        <taxon>Stephania</taxon>
    </lineage>
</organism>
<evidence type="ECO:0000313" key="6">
    <source>
        <dbReference type="EMBL" id="KAK9122856.1"/>
    </source>
</evidence>
<feature type="region of interest" description="Disordered" evidence="3">
    <location>
        <begin position="278"/>
        <end position="472"/>
    </location>
</feature>
<feature type="compositionally biased region" description="Low complexity" evidence="3">
    <location>
        <begin position="436"/>
        <end position="447"/>
    </location>
</feature>
<dbReference type="InterPro" id="IPR036875">
    <property type="entry name" value="Znf_CCHC_sf"/>
</dbReference>
<evidence type="ECO:0000256" key="1">
    <source>
        <dbReference type="PROSITE-ProRule" id="PRU00047"/>
    </source>
</evidence>
<dbReference type="SUPFAM" id="SSF54928">
    <property type="entry name" value="RNA-binding domain, RBD"/>
    <property type="match status" value="1"/>
</dbReference>
<evidence type="ECO:0000256" key="3">
    <source>
        <dbReference type="SAM" id="MobiDB-lite"/>
    </source>
</evidence>
<reference evidence="6 7" key="1">
    <citation type="submission" date="2024-01" db="EMBL/GenBank/DDBJ databases">
        <title>Genome assemblies of Stephania.</title>
        <authorList>
            <person name="Yang L."/>
        </authorList>
    </citation>
    <scope>NUCLEOTIDE SEQUENCE [LARGE SCALE GENOMIC DNA]</scope>
    <source>
        <strain evidence="6">QJT</strain>
        <tissue evidence="6">Leaf</tissue>
    </source>
</reference>
<accession>A0AAP0IW27</accession>
<evidence type="ECO:0008006" key="8">
    <source>
        <dbReference type="Google" id="ProtNLM"/>
    </source>
</evidence>
<sequence length="698" mass="78854">MSLFIGNLSPRVRRDEVERAFHRFGRCKIQIRDGFGFAHYNLPGNAENALKALRGRIICGNPINLTWANKQPKSFQRNIGGSKFYEPYNERGLRKREDYGTRRTDSCDQSAFRTITEQPFERDVELGMNNLLDQETGQSRDDIVDHEGDNHPDVKENLVDQGASIEPNLRESGRWGESGSNPLDVNEVENGLSFDRYDPYHGYDRTNEGKDNTVTNSYDSYALGRLRGKEMVERPGDATSKPLDNSEIQHRCFLCGKTGHMKRNCPYGDLKGQGKFTRFDCRPDNNASLKAHGKDELKRRRIKPLEKLNSSEKQHRRDRNTESSGLGKRGRLNISENSSELKEFCKSTPGRDSKRKKKHQDVGGSTKYQRGRKGKISGLSSLLSDSTSSSLCSHSHSSYLGVSPTTRSARSRSRRASSKSSSYLRSKGSRSRSRSRSLSSLSLSVSRGKPSRPSPNKAVTKETSASPRSCVEKDANHKHKLLLTDMVQPSNGEPSLDICKQAIRNETPEEENRLKLEDEVCNNHQETLNEDEHLCHQRTVNEAYTPCMTPPEHISFAANGWVLKSTVQRRNSEDCQPAKTLDTLAPVEKLDMDAPTSQFKSSLSISSEEMYTVLKHHGLSVPEETERSLPADSYFGSARLWPWEIIYYRRLKKGPISIENYNKRIAQNEAFGIVDRYVRSSSGWGEGNHDTIFSTSLC</sequence>
<evidence type="ECO:0000256" key="2">
    <source>
        <dbReference type="PROSITE-ProRule" id="PRU00176"/>
    </source>
</evidence>
<feature type="compositionally biased region" description="Low complexity" evidence="3">
    <location>
        <begin position="377"/>
        <end position="400"/>
    </location>
</feature>
<dbReference type="InterPro" id="IPR001878">
    <property type="entry name" value="Znf_CCHC"/>
</dbReference>
<keyword evidence="1" id="KW-0863">Zinc-finger</keyword>
<comment type="caution">
    <text evidence="6">The sequence shown here is derived from an EMBL/GenBank/DDBJ whole genome shotgun (WGS) entry which is preliminary data.</text>
</comment>
<dbReference type="PROSITE" id="PS50102">
    <property type="entry name" value="RRM"/>
    <property type="match status" value="1"/>
</dbReference>
<keyword evidence="2" id="KW-0694">RNA-binding</keyword>
<evidence type="ECO:0000313" key="7">
    <source>
        <dbReference type="Proteomes" id="UP001417504"/>
    </source>
</evidence>
<dbReference type="Gene3D" id="4.10.60.10">
    <property type="entry name" value="Zinc finger, CCHC-type"/>
    <property type="match status" value="1"/>
</dbReference>
<dbReference type="PANTHER" id="PTHR48038:SF2">
    <property type="entry name" value="OS02G0536400 PROTEIN"/>
    <property type="match status" value="1"/>
</dbReference>
<dbReference type="InterPro" id="IPR000504">
    <property type="entry name" value="RRM_dom"/>
</dbReference>
<feature type="domain" description="CCHC-type" evidence="5">
    <location>
        <begin position="251"/>
        <end position="266"/>
    </location>
</feature>
<name>A0AAP0IW27_9MAGN</name>
<dbReference type="CDD" id="cd00590">
    <property type="entry name" value="RRM_SF"/>
    <property type="match status" value="1"/>
</dbReference>
<dbReference type="InterPro" id="IPR012677">
    <property type="entry name" value="Nucleotide-bd_a/b_plait_sf"/>
</dbReference>
<evidence type="ECO:0000259" key="4">
    <source>
        <dbReference type="PROSITE" id="PS50102"/>
    </source>
</evidence>
<proteinExistence type="predicted"/>
<keyword evidence="1" id="KW-0479">Metal-binding</keyword>
<dbReference type="PROSITE" id="PS50158">
    <property type="entry name" value="ZF_CCHC"/>
    <property type="match status" value="1"/>
</dbReference>
<protein>
    <recommendedName>
        <fullName evidence="8">Serine/arginine-rich splicing factor 4</fullName>
    </recommendedName>
</protein>
<dbReference type="GO" id="GO:0008270">
    <property type="term" value="F:zinc ion binding"/>
    <property type="evidence" value="ECO:0007669"/>
    <property type="project" value="UniProtKB-KW"/>
</dbReference>
<feature type="compositionally biased region" description="Basic and acidic residues" evidence="3">
    <location>
        <begin position="292"/>
        <end position="321"/>
    </location>
</feature>
<dbReference type="Gene3D" id="3.30.70.330">
    <property type="match status" value="1"/>
</dbReference>
<dbReference type="Pfam" id="PF00098">
    <property type="entry name" value="zf-CCHC"/>
    <property type="match status" value="1"/>
</dbReference>
<dbReference type="AlphaFoldDB" id="A0AAP0IW27"/>
<dbReference type="SUPFAM" id="SSF57756">
    <property type="entry name" value="Retrovirus zinc finger-like domains"/>
    <property type="match status" value="1"/>
</dbReference>
<dbReference type="SMART" id="SM00360">
    <property type="entry name" value="RRM"/>
    <property type="match status" value="1"/>
</dbReference>
<evidence type="ECO:0000259" key="5">
    <source>
        <dbReference type="PROSITE" id="PS50158"/>
    </source>
</evidence>
<feature type="domain" description="RRM" evidence="4">
    <location>
        <begin position="1"/>
        <end position="70"/>
    </location>
</feature>
<keyword evidence="7" id="KW-1185">Reference proteome</keyword>
<dbReference type="GO" id="GO:0003723">
    <property type="term" value="F:RNA binding"/>
    <property type="evidence" value="ECO:0007669"/>
    <property type="project" value="UniProtKB-UniRule"/>
</dbReference>
<feature type="compositionally biased region" description="Basic and acidic residues" evidence="3">
    <location>
        <begin position="339"/>
        <end position="352"/>
    </location>
</feature>
<dbReference type="SMART" id="SM00343">
    <property type="entry name" value="ZnF_C2HC"/>
    <property type="match status" value="1"/>
</dbReference>
<dbReference type="PANTHER" id="PTHR48038">
    <property type="entry name" value="RIBONUCLEOPROTEIN RB97D"/>
    <property type="match status" value="1"/>
</dbReference>
<dbReference type="Proteomes" id="UP001417504">
    <property type="component" value="Unassembled WGS sequence"/>
</dbReference>
<gene>
    <name evidence="6" type="ORF">Sjap_012458</name>
</gene>
<dbReference type="EMBL" id="JBBNAE010000005">
    <property type="protein sequence ID" value="KAK9122856.1"/>
    <property type="molecule type" value="Genomic_DNA"/>
</dbReference>
<keyword evidence="1" id="KW-0862">Zinc</keyword>
<dbReference type="Pfam" id="PF00076">
    <property type="entry name" value="RRM_1"/>
    <property type="match status" value="1"/>
</dbReference>